<dbReference type="RefSeq" id="WP_212012115.1">
    <property type="nucleotide sequence ID" value="NZ_JAAFYZ010000090.1"/>
</dbReference>
<comment type="caution">
    <text evidence="1">The sequence shown here is derived from an EMBL/GenBank/DDBJ whole genome shotgun (WGS) entry which is preliminary data.</text>
</comment>
<evidence type="ECO:0000313" key="2">
    <source>
        <dbReference type="Proteomes" id="UP000730482"/>
    </source>
</evidence>
<organism evidence="1 2">
    <name type="scientific">Catenulispora pinistramenti</name>
    <dbReference type="NCBI Taxonomy" id="2705254"/>
    <lineage>
        <taxon>Bacteria</taxon>
        <taxon>Bacillati</taxon>
        <taxon>Actinomycetota</taxon>
        <taxon>Actinomycetes</taxon>
        <taxon>Catenulisporales</taxon>
        <taxon>Catenulisporaceae</taxon>
        <taxon>Catenulispora</taxon>
    </lineage>
</organism>
<sequence length="167" mass="17175">MRRARWAMVAALAVVLALVAGCGVTPTGVRAAGQAPGGVAPGPTLYFVDSDRHLQPQVRPTEQLGTIAEALSLLLAGPPADADLHSEIWGVGTVQVTVTMAPGVIRLMAPLASTDVTAFGIEQIVCTALGVDVQRGGARSTKVQIVFTQPTPESDTLRTCPLISPAG</sequence>
<reference evidence="1 2" key="1">
    <citation type="submission" date="2020-02" db="EMBL/GenBank/DDBJ databases">
        <title>Acidophilic actinobacteria isolated from forest soil.</title>
        <authorList>
            <person name="Golinska P."/>
        </authorList>
    </citation>
    <scope>NUCLEOTIDE SEQUENCE [LARGE SCALE GENOMIC DNA]</scope>
    <source>
        <strain evidence="1 2">NL8</strain>
    </source>
</reference>
<protein>
    <submittedName>
        <fullName evidence="1">GerMN domain-containing protein</fullName>
    </submittedName>
</protein>
<proteinExistence type="predicted"/>
<keyword evidence="2" id="KW-1185">Reference proteome</keyword>
<dbReference type="EMBL" id="JAAFYZ010000090">
    <property type="protein sequence ID" value="MBS2550053.1"/>
    <property type="molecule type" value="Genomic_DNA"/>
</dbReference>
<evidence type="ECO:0000313" key="1">
    <source>
        <dbReference type="EMBL" id="MBS2550053.1"/>
    </source>
</evidence>
<dbReference type="Proteomes" id="UP000730482">
    <property type="component" value="Unassembled WGS sequence"/>
</dbReference>
<gene>
    <name evidence="1" type="ORF">KGQ19_24615</name>
</gene>
<name>A0ABS5KVH9_9ACTN</name>
<dbReference type="PROSITE" id="PS51257">
    <property type="entry name" value="PROKAR_LIPOPROTEIN"/>
    <property type="match status" value="1"/>
</dbReference>
<accession>A0ABS5KVH9</accession>